<dbReference type="OrthoDB" id="2082266at2"/>
<comment type="caution">
    <text evidence="1">The sequence shown here is derived from an EMBL/GenBank/DDBJ whole genome shotgun (WGS) entry which is preliminary data.</text>
</comment>
<proteinExistence type="predicted"/>
<accession>A0A371IWY9</accession>
<sequence length="256" mass="29827">MNFIKDLDIIYKNLSEIKLNIFCNNFYSNICNLTDTNIFKNLICKLSDKNFYKSNYNKLDDCDCDCDYDYDYDYDCDCDCDCVSLIDLLIYNICEIENRTCCDKNYSYLLQINRLCCILQNFKKLLCQLKCFQNQNCNLISKIICLLIEILGLIENIISKIKNIECLCSSNLCCSCEISECLLCLLVEDIDLLEDKICTLAHLVLEIASLNIINCTTCTTNLCCHKKSNYNCLNDNTHLNYPDFKCNKSNDIKYFR</sequence>
<evidence type="ECO:0000313" key="1">
    <source>
        <dbReference type="EMBL" id="RDY24985.1"/>
    </source>
</evidence>
<gene>
    <name evidence="1" type="ORF">CHF27_001940</name>
</gene>
<dbReference type="EMBL" id="NOJZ02000001">
    <property type="protein sequence ID" value="RDY24985.1"/>
    <property type="molecule type" value="Genomic_DNA"/>
</dbReference>
<reference evidence="1 2" key="1">
    <citation type="journal article" date="2017" name="Genome Announc.">
        <title>Draft Genome Sequence of Romboutsia maritimum sp. nov. Strain CCRI-22766(T), Isolated from Coastal Estuarine Mud.</title>
        <authorList>
            <person name="Maheux A.F."/>
            <person name="Boudreau D.K."/>
            <person name="Berube E."/>
            <person name="Boissinot M."/>
            <person name="Raymond F."/>
            <person name="Brodeur S."/>
            <person name="Corbeil J."/>
            <person name="Brightwell G."/>
            <person name="Broda D."/>
            <person name="Omar R.F."/>
            <person name="Bergeron M.G."/>
        </authorList>
    </citation>
    <scope>NUCLEOTIDE SEQUENCE [LARGE SCALE GENOMIC DNA]</scope>
    <source>
        <strain evidence="1 2">CCRI-22766</strain>
    </source>
</reference>
<keyword evidence="2" id="KW-1185">Reference proteome</keyword>
<dbReference type="Proteomes" id="UP000243494">
    <property type="component" value="Unassembled WGS sequence"/>
</dbReference>
<protein>
    <submittedName>
        <fullName evidence="1">Uncharacterized protein</fullName>
    </submittedName>
</protein>
<dbReference type="AlphaFoldDB" id="A0A371IWY9"/>
<evidence type="ECO:0000313" key="2">
    <source>
        <dbReference type="Proteomes" id="UP000243494"/>
    </source>
</evidence>
<name>A0A371IWY9_9FIRM</name>
<organism evidence="1 2">
    <name type="scientific">Romboutsia maritimum</name>
    <dbReference type="NCBI Taxonomy" id="2020948"/>
    <lineage>
        <taxon>Bacteria</taxon>
        <taxon>Bacillati</taxon>
        <taxon>Bacillota</taxon>
        <taxon>Clostridia</taxon>
        <taxon>Peptostreptococcales</taxon>
        <taxon>Peptostreptococcaceae</taxon>
        <taxon>Romboutsia</taxon>
    </lineage>
</organism>
<dbReference type="RefSeq" id="WP_095404656.1">
    <property type="nucleotide sequence ID" value="NZ_NOJZ02000001.1"/>
</dbReference>